<reference evidence="1 2" key="1">
    <citation type="submission" date="2018-08" db="EMBL/GenBank/DDBJ databases">
        <title>Horizontal acquisition of hydrogen conversion ability and other habitat adaptations in Hydrogenovibrio crunogenus strains.</title>
        <authorList>
            <person name="Gonnella G."/>
            <person name="Adam N."/>
            <person name="Perner M."/>
        </authorList>
    </citation>
    <scope>NUCLEOTIDE SEQUENCE [LARGE SCALE GENOMIC DNA]</scope>
    <source>
        <strain evidence="1 2">SP-41</strain>
    </source>
</reference>
<proteinExistence type="predicted"/>
<protein>
    <submittedName>
        <fullName evidence="1">Uncharacterized protein</fullName>
    </submittedName>
</protein>
<organism evidence="1 2">
    <name type="scientific">Hydrogenovibrio crunogenus</name>
    <dbReference type="NCBI Taxonomy" id="39765"/>
    <lineage>
        <taxon>Bacteria</taxon>
        <taxon>Pseudomonadati</taxon>
        <taxon>Pseudomonadota</taxon>
        <taxon>Gammaproteobacteria</taxon>
        <taxon>Thiotrichales</taxon>
        <taxon>Piscirickettsiaceae</taxon>
        <taxon>Hydrogenovibrio</taxon>
    </lineage>
</organism>
<keyword evidence="2" id="KW-1185">Reference proteome</keyword>
<accession>A0A4P7P062</accession>
<evidence type="ECO:0000313" key="1">
    <source>
        <dbReference type="EMBL" id="QBZ83155.1"/>
    </source>
</evidence>
<sequence>MIRHFVFKKITFLLLLLSVLMGCSNDLIRPDDKHIEAMIQVNTEASNQQVLLLKIKSWMKSRTTVSGADIEYVNTTANQVNGKGVVTTEVRGDSLRTQYLITVKVISPNLIQFETRDFADLPGVRYGESDRVEVFHDSIKPHIMQVVEALDVYLNEEDSY</sequence>
<evidence type="ECO:0000313" key="2">
    <source>
        <dbReference type="Proteomes" id="UP000296201"/>
    </source>
</evidence>
<dbReference type="Proteomes" id="UP000296201">
    <property type="component" value="Chromosome"/>
</dbReference>
<dbReference type="AlphaFoldDB" id="A0A4P7P062"/>
<dbReference type="PROSITE" id="PS51257">
    <property type="entry name" value="PROKAR_LIPOPROTEIN"/>
    <property type="match status" value="1"/>
</dbReference>
<dbReference type="EMBL" id="CP032096">
    <property type="protein sequence ID" value="QBZ83155.1"/>
    <property type="molecule type" value="Genomic_DNA"/>
</dbReference>
<gene>
    <name evidence="1" type="ORF">GHNINEIG_01196</name>
</gene>
<name>A0A4P7P062_9GAMM</name>